<organism evidence="1 2">
    <name type="scientific">Ditylenchus dipsaci</name>
    <dbReference type="NCBI Taxonomy" id="166011"/>
    <lineage>
        <taxon>Eukaryota</taxon>
        <taxon>Metazoa</taxon>
        <taxon>Ecdysozoa</taxon>
        <taxon>Nematoda</taxon>
        <taxon>Chromadorea</taxon>
        <taxon>Rhabditida</taxon>
        <taxon>Tylenchina</taxon>
        <taxon>Tylenchomorpha</taxon>
        <taxon>Sphaerularioidea</taxon>
        <taxon>Anguinidae</taxon>
        <taxon>Anguininae</taxon>
        <taxon>Ditylenchus</taxon>
    </lineage>
</organism>
<proteinExistence type="predicted"/>
<reference evidence="2" key="1">
    <citation type="submission" date="2022-11" db="UniProtKB">
        <authorList>
            <consortium name="WormBaseParasite"/>
        </authorList>
    </citation>
    <scope>IDENTIFICATION</scope>
</reference>
<dbReference type="WBParaSite" id="jg9438">
    <property type="protein sequence ID" value="jg9438"/>
    <property type="gene ID" value="jg9438"/>
</dbReference>
<dbReference type="AlphaFoldDB" id="A0A915EQT0"/>
<accession>A0A915EQT0</accession>
<name>A0A915EQT0_9BILA</name>
<sequence length="389" mass="45379">MNCSLSYDLAYVIIENWLLQAGHKAISDGDAAQSEFDFIKIMMVSRTFKHIFLRLFHQNFSFRIKKGVQSLAHFQLIINDGAPLFRDVQVQPTRIYGVVMSKWMFAMLVTNDVVSRWKHQVDHVHLRIRKSAHKFSSLETRLESFLHLMFQDECGELKRSEQPVRDADAEHFHCTVSANMVEDGSFPSELVRVLTKIDLHSNPLAEIPRSVAERTENLKFELSFSQPFDLSLWNSCQWRMVLLYGVQACPNLNSILLLFDYAVVDISQVEQLYSVMTLSVNCHLHIELPLYIANGIYIAFRKFFEILTFLLIWFIDNYLHKMSCVYTIVVSVRLQFIGASQHLFSSRLQKFAQNLNFTVEQKSSGLPGFKFRTFREQRMEVNWTMNIQH</sequence>
<evidence type="ECO:0000313" key="1">
    <source>
        <dbReference type="Proteomes" id="UP000887574"/>
    </source>
</evidence>
<dbReference type="Proteomes" id="UP000887574">
    <property type="component" value="Unplaced"/>
</dbReference>
<keyword evidence="1" id="KW-1185">Reference proteome</keyword>
<protein>
    <submittedName>
        <fullName evidence="2">Uncharacterized protein</fullName>
    </submittedName>
</protein>
<evidence type="ECO:0000313" key="2">
    <source>
        <dbReference type="WBParaSite" id="jg9438"/>
    </source>
</evidence>